<gene>
    <name evidence="7" type="ORF">UFOPK3204_01704</name>
</gene>
<comment type="similarity">
    <text evidence="1">Belongs to the aspartate/ornithine carbamoyltransferase superfamily. OTCase family.</text>
</comment>
<dbReference type="NCBIfam" id="TIGR00658">
    <property type="entry name" value="orni_carb_tr"/>
    <property type="match status" value="1"/>
</dbReference>
<dbReference type="InterPro" id="IPR006130">
    <property type="entry name" value="Asp/Orn_carbamoylTrfase"/>
</dbReference>
<dbReference type="PRINTS" id="PR00100">
    <property type="entry name" value="AOTCASE"/>
</dbReference>
<evidence type="ECO:0000313" key="7">
    <source>
        <dbReference type="EMBL" id="CAB4835204.1"/>
    </source>
</evidence>
<reference evidence="7" key="1">
    <citation type="submission" date="2020-05" db="EMBL/GenBank/DDBJ databases">
        <authorList>
            <person name="Chiriac C."/>
            <person name="Salcher M."/>
            <person name="Ghai R."/>
            <person name="Kavagutti S V."/>
        </authorList>
    </citation>
    <scope>NUCLEOTIDE SEQUENCE</scope>
</reference>
<dbReference type="GO" id="GO:0042450">
    <property type="term" value="P:L-arginine biosynthetic process via ornithine"/>
    <property type="evidence" value="ECO:0007669"/>
    <property type="project" value="TreeGrafter"/>
</dbReference>
<dbReference type="InterPro" id="IPR006131">
    <property type="entry name" value="Asp_carbamoyltransf_Asp/Orn-bd"/>
</dbReference>
<name>A0A6J7AQM1_9ZZZZ</name>
<dbReference type="EC" id="2.1.3.3" evidence="2"/>
<organism evidence="7">
    <name type="scientific">freshwater metagenome</name>
    <dbReference type="NCBI Taxonomy" id="449393"/>
    <lineage>
        <taxon>unclassified sequences</taxon>
        <taxon>metagenomes</taxon>
        <taxon>ecological metagenomes</taxon>
    </lineage>
</organism>
<proteinExistence type="inferred from homology"/>
<keyword evidence="3" id="KW-0808">Transferase</keyword>
<feature type="domain" description="Aspartate/ornithine carbamoyltransferase Asp/Orn-binding" evidence="5">
    <location>
        <begin position="158"/>
        <end position="331"/>
    </location>
</feature>
<dbReference type="PRINTS" id="PR00102">
    <property type="entry name" value="OTCASE"/>
</dbReference>
<evidence type="ECO:0000256" key="3">
    <source>
        <dbReference type="ARBA" id="ARBA00022679"/>
    </source>
</evidence>
<evidence type="ECO:0000256" key="1">
    <source>
        <dbReference type="ARBA" id="ARBA00007805"/>
    </source>
</evidence>
<dbReference type="GO" id="GO:0004585">
    <property type="term" value="F:ornithine carbamoyltransferase activity"/>
    <property type="evidence" value="ECO:0007669"/>
    <property type="project" value="UniProtKB-EC"/>
</dbReference>
<dbReference type="PANTHER" id="PTHR45753">
    <property type="entry name" value="ORNITHINE CARBAMOYLTRANSFERASE, MITOCHONDRIAL"/>
    <property type="match status" value="1"/>
</dbReference>
<dbReference type="InterPro" id="IPR006132">
    <property type="entry name" value="Asp/Orn_carbamoyltranf_P-bd"/>
</dbReference>
<dbReference type="Gene3D" id="3.40.50.1370">
    <property type="entry name" value="Aspartate/ornithine carbamoyltransferase"/>
    <property type="match status" value="2"/>
</dbReference>
<dbReference type="InterPro" id="IPR036901">
    <property type="entry name" value="Asp/Orn_carbamoylTrfase_sf"/>
</dbReference>
<evidence type="ECO:0000256" key="2">
    <source>
        <dbReference type="ARBA" id="ARBA00013007"/>
    </source>
</evidence>
<dbReference type="AlphaFoldDB" id="A0A6J7AQM1"/>
<evidence type="ECO:0000256" key="4">
    <source>
        <dbReference type="ARBA" id="ARBA00048772"/>
    </source>
</evidence>
<dbReference type="GO" id="GO:0016597">
    <property type="term" value="F:amino acid binding"/>
    <property type="evidence" value="ECO:0007669"/>
    <property type="project" value="InterPro"/>
</dbReference>
<dbReference type="Pfam" id="PF02729">
    <property type="entry name" value="OTCace_N"/>
    <property type="match status" value="1"/>
</dbReference>
<evidence type="ECO:0000259" key="5">
    <source>
        <dbReference type="Pfam" id="PF00185"/>
    </source>
</evidence>
<dbReference type="GO" id="GO:0019240">
    <property type="term" value="P:citrulline biosynthetic process"/>
    <property type="evidence" value="ECO:0007669"/>
    <property type="project" value="TreeGrafter"/>
</dbReference>
<sequence length="339" mass="37178">MALFGRDFLKESDFTAAELSSLLSLAAELKAQRKVGKENPRLIGKQLALIFAKSSTRTRIAFEVAMRDQGGHVTVLDPASSQIGHKESIADTARVLSRIFDGIEYRGHGQVIVEELAEFSDVPVYNGLTDEWHPTQMLADFLTMYEFAGIEHSGGDRLRYSYVGDARSNMGNSLLVMGSIMGADVRIVAPKSLWPELQVQALAQERARQSGASILITDDVAHGLSGAQFVHTDIWVSMGESSETWDSRVTVLKPYRVDEDLMALTGNVEAKFMHCLPAYHDQNTAIGREVAQRFGLKDGVEVSDAVFNSSASIVFDQAENRMHSIKAVLVATLCGEPIN</sequence>
<evidence type="ECO:0000259" key="6">
    <source>
        <dbReference type="Pfam" id="PF02729"/>
    </source>
</evidence>
<accession>A0A6J7AQM1</accession>
<dbReference type="EMBL" id="CAFABK010000125">
    <property type="protein sequence ID" value="CAB4835204.1"/>
    <property type="molecule type" value="Genomic_DNA"/>
</dbReference>
<dbReference type="HAMAP" id="MF_01109">
    <property type="entry name" value="OTCase"/>
    <property type="match status" value="1"/>
</dbReference>
<dbReference type="InterPro" id="IPR024904">
    <property type="entry name" value="OTCase_ArgI"/>
</dbReference>
<dbReference type="Pfam" id="PF00185">
    <property type="entry name" value="OTCace"/>
    <property type="match status" value="1"/>
</dbReference>
<dbReference type="InterPro" id="IPR002292">
    <property type="entry name" value="Orn/put_carbamltrans"/>
</dbReference>
<dbReference type="SUPFAM" id="SSF53671">
    <property type="entry name" value="Aspartate/ornithine carbamoyltransferase"/>
    <property type="match status" value="1"/>
</dbReference>
<dbReference type="PANTHER" id="PTHR45753:SF2">
    <property type="entry name" value="ORNITHINE CARBAMOYLTRANSFERASE"/>
    <property type="match status" value="1"/>
</dbReference>
<feature type="domain" description="Aspartate/ornithine carbamoyltransferase carbamoyl-P binding" evidence="6">
    <location>
        <begin position="6"/>
        <end position="146"/>
    </location>
</feature>
<dbReference type="PROSITE" id="PS00097">
    <property type="entry name" value="CARBAMOYLTRANSFERASE"/>
    <property type="match status" value="1"/>
</dbReference>
<comment type="catalytic activity">
    <reaction evidence="4">
        <text>carbamoyl phosphate + L-ornithine = L-citrulline + phosphate + H(+)</text>
        <dbReference type="Rhea" id="RHEA:19513"/>
        <dbReference type="ChEBI" id="CHEBI:15378"/>
        <dbReference type="ChEBI" id="CHEBI:43474"/>
        <dbReference type="ChEBI" id="CHEBI:46911"/>
        <dbReference type="ChEBI" id="CHEBI:57743"/>
        <dbReference type="ChEBI" id="CHEBI:58228"/>
        <dbReference type="EC" id="2.1.3.3"/>
    </reaction>
</comment>
<protein>
    <recommendedName>
        <fullName evidence="2">ornithine carbamoyltransferase</fullName>
        <ecNumber evidence="2">2.1.3.3</ecNumber>
    </recommendedName>
</protein>